<dbReference type="EMBL" id="JACRSP010000005">
    <property type="protein sequence ID" value="MBC8537048.1"/>
    <property type="molecule type" value="Genomic_DNA"/>
</dbReference>
<gene>
    <name evidence="4" type="ORF">H8695_10155</name>
</gene>
<dbReference type="GO" id="GO:0009253">
    <property type="term" value="P:peptidoglycan catabolic process"/>
    <property type="evidence" value="ECO:0007669"/>
    <property type="project" value="InterPro"/>
</dbReference>
<dbReference type="PROSITE" id="PS51904">
    <property type="entry name" value="GLYCOSYL_HYDROL_F25_2"/>
    <property type="match status" value="1"/>
</dbReference>
<evidence type="ECO:0000256" key="1">
    <source>
        <dbReference type="ARBA" id="ARBA00010646"/>
    </source>
</evidence>
<keyword evidence="5" id="KW-1185">Reference proteome</keyword>
<comment type="caution">
    <text evidence="4">The sequence shown here is derived from an EMBL/GenBank/DDBJ whole genome shotgun (WGS) entry which is preliminary data.</text>
</comment>
<dbReference type="Gene3D" id="3.20.20.80">
    <property type="entry name" value="Glycosidases"/>
    <property type="match status" value="1"/>
</dbReference>
<dbReference type="InterPro" id="IPR018077">
    <property type="entry name" value="Glyco_hydro_fam25_subgr"/>
</dbReference>
<sequence>MKKRRVRLAVGVGLAIAALCVVFLILVLNGTIIPNRAAATKYPVRGVDISSYQGEVDWQTLAAQDIAFVFLKATEGSSFVDKSFAYNYEEAVQTELAVGAYHFFSYDSAGATQAENFIRTVAPHDGMLPPVIDLEFYGDKEQHPPKREAVTRELKTMLDLLEEHYGQKPILYATEKSYRLYLSGDYGEYDIWIRSVTTKPTLADGRDWTFWQYTDRERLDGYRGKEKFIDMNVFGGSAADFEEYVRKNGYQAG</sequence>
<comment type="similarity">
    <text evidence="1">Belongs to the glycosyl hydrolase 25 family.</text>
</comment>
<dbReference type="PANTHER" id="PTHR34135">
    <property type="entry name" value="LYSOZYME"/>
    <property type="match status" value="1"/>
</dbReference>
<dbReference type="SMART" id="SM00641">
    <property type="entry name" value="Glyco_25"/>
    <property type="match status" value="1"/>
</dbReference>
<evidence type="ECO:0000313" key="4">
    <source>
        <dbReference type="EMBL" id="MBC8537048.1"/>
    </source>
</evidence>
<dbReference type="Proteomes" id="UP000620366">
    <property type="component" value="Unassembled WGS sequence"/>
</dbReference>
<dbReference type="GO" id="GO:0003796">
    <property type="term" value="F:lysozyme activity"/>
    <property type="evidence" value="ECO:0007669"/>
    <property type="project" value="InterPro"/>
</dbReference>
<evidence type="ECO:0000313" key="5">
    <source>
        <dbReference type="Proteomes" id="UP000620366"/>
    </source>
</evidence>
<reference evidence="4" key="1">
    <citation type="submission" date="2020-08" db="EMBL/GenBank/DDBJ databases">
        <title>Genome public.</title>
        <authorList>
            <person name="Liu C."/>
            <person name="Sun Q."/>
        </authorList>
    </citation>
    <scope>NUCLEOTIDE SEQUENCE</scope>
    <source>
        <strain evidence="4">BX7</strain>
    </source>
</reference>
<dbReference type="InterPro" id="IPR017853">
    <property type="entry name" value="GH"/>
</dbReference>
<dbReference type="InterPro" id="IPR002053">
    <property type="entry name" value="Glyco_hydro_25"/>
</dbReference>
<dbReference type="CDD" id="cd06413">
    <property type="entry name" value="GH25_muramidase_1"/>
    <property type="match status" value="1"/>
</dbReference>
<dbReference type="SUPFAM" id="SSF51445">
    <property type="entry name" value="(Trans)glycosidases"/>
    <property type="match status" value="1"/>
</dbReference>
<dbReference type="PANTHER" id="PTHR34135:SF2">
    <property type="entry name" value="LYSOZYME"/>
    <property type="match status" value="1"/>
</dbReference>
<accession>A0A926HV75</accession>
<protein>
    <submittedName>
        <fullName evidence="4">Glycoside hydrolase family 25 protein</fullName>
    </submittedName>
</protein>
<dbReference type="Pfam" id="PF01183">
    <property type="entry name" value="Glyco_hydro_25"/>
    <property type="match status" value="1"/>
</dbReference>
<dbReference type="GO" id="GO:0016052">
    <property type="term" value="P:carbohydrate catabolic process"/>
    <property type="evidence" value="ECO:0007669"/>
    <property type="project" value="TreeGrafter"/>
</dbReference>
<proteinExistence type="inferred from homology"/>
<keyword evidence="3" id="KW-0326">Glycosidase</keyword>
<dbReference type="RefSeq" id="WP_249301257.1">
    <property type="nucleotide sequence ID" value="NZ_JACRSP010000005.1"/>
</dbReference>
<dbReference type="AlphaFoldDB" id="A0A926HV75"/>
<keyword evidence="2 4" id="KW-0378">Hydrolase</keyword>
<evidence type="ECO:0000256" key="3">
    <source>
        <dbReference type="ARBA" id="ARBA00023295"/>
    </source>
</evidence>
<dbReference type="GO" id="GO:0016998">
    <property type="term" value="P:cell wall macromolecule catabolic process"/>
    <property type="evidence" value="ECO:0007669"/>
    <property type="project" value="InterPro"/>
</dbReference>
<evidence type="ECO:0000256" key="2">
    <source>
        <dbReference type="ARBA" id="ARBA00022801"/>
    </source>
</evidence>
<organism evidence="4 5">
    <name type="scientific">Feifania hominis</name>
    <dbReference type="NCBI Taxonomy" id="2763660"/>
    <lineage>
        <taxon>Bacteria</taxon>
        <taxon>Bacillati</taxon>
        <taxon>Bacillota</taxon>
        <taxon>Clostridia</taxon>
        <taxon>Eubacteriales</taxon>
        <taxon>Feifaniaceae</taxon>
        <taxon>Feifania</taxon>
    </lineage>
</organism>
<name>A0A926HV75_9FIRM</name>